<evidence type="ECO:0000256" key="1">
    <source>
        <dbReference type="SAM" id="MobiDB-lite"/>
    </source>
</evidence>
<dbReference type="Proteomes" id="UP000593562">
    <property type="component" value="Unassembled WGS sequence"/>
</dbReference>
<proteinExistence type="predicted"/>
<dbReference type="SUPFAM" id="SSF55021">
    <property type="entry name" value="ACT-like"/>
    <property type="match status" value="1"/>
</dbReference>
<dbReference type="FunCoup" id="A0A7J7C5E8">
    <property type="interactions" value="129"/>
</dbReference>
<name>A0A7J7C5E8_TRIWF</name>
<dbReference type="InterPro" id="IPR045865">
    <property type="entry name" value="ACT-like_dom_sf"/>
</dbReference>
<dbReference type="InParanoid" id="A0A7J7C5E8"/>
<protein>
    <submittedName>
        <fullName evidence="2">Transcription factor DYT1</fullName>
    </submittedName>
</protein>
<evidence type="ECO:0000313" key="2">
    <source>
        <dbReference type="EMBL" id="KAF5728986.1"/>
    </source>
</evidence>
<evidence type="ECO:0000313" key="3">
    <source>
        <dbReference type="Proteomes" id="UP000593562"/>
    </source>
</evidence>
<reference evidence="2 3" key="1">
    <citation type="journal article" date="2020" name="Nat. Commun.">
        <title>Genome of Tripterygium wilfordii and identification of cytochrome P450 involved in triptolide biosynthesis.</title>
        <authorList>
            <person name="Tu L."/>
            <person name="Su P."/>
            <person name="Zhang Z."/>
            <person name="Gao L."/>
            <person name="Wang J."/>
            <person name="Hu T."/>
            <person name="Zhou J."/>
            <person name="Zhang Y."/>
            <person name="Zhao Y."/>
            <person name="Liu Y."/>
            <person name="Song Y."/>
            <person name="Tong Y."/>
            <person name="Lu Y."/>
            <person name="Yang J."/>
            <person name="Xu C."/>
            <person name="Jia M."/>
            <person name="Peters R.J."/>
            <person name="Huang L."/>
            <person name="Gao W."/>
        </authorList>
    </citation>
    <scope>NUCLEOTIDE SEQUENCE [LARGE SCALE GENOMIC DNA]</scope>
    <source>
        <strain evidence="3">cv. XIE 37</strain>
        <tissue evidence="2">Leaf</tissue>
    </source>
</reference>
<dbReference type="AlphaFoldDB" id="A0A7J7C5E8"/>
<keyword evidence="3" id="KW-1185">Reference proteome</keyword>
<feature type="region of interest" description="Disordered" evidence="1">
    <location>
        <begin position="1"/>
        <end position="27"/>
    </location>
</feature>
<sequence length="111" mass="12463">MDVSIEEEKNKKQSDEEVSAEETKQSDIKEDVVVSGIDGDKFWVKIVIEKRRGRFTRLLEAMASYGFNLSDPSVTTSNGAFLVTSQVEGIYGDSLPIHQIRELLLGIIRET</sequence>
<comment type="caution">
    <text evidence="2">The sequence shown here is derived from an EMBL/GenBank/DDBJ whole genome shotgun (WGS) entry which is preliminary data.</text>
</comment>
<dbReference type="EMBL" id="JAAARO010000021">
    <property type="protein sequence ID" value="KAF5728986.1"/>
    <property type="molecule type" value="Genomic_DNA"/>
</dbReference>
<accession>A0A7J7C5E8</accession>
<gene>
    <name evidence="2" type="ORF">HS088_TW21G01143</name>
</gene>
<organism evidence="2 3">
    <name type="scientific">Tripterygium wilfordii</name>
    <name type="common">Thunder God vine</name>
    <dbReference type="NCBI Taxonomy" id="458696"/>
    <lineage>
        <taxon>Eukaryota</taxon>
        <taxon>Viridiplantae</taxon>
        <taxon>Streptophyta</taxon>
        <taxon>Embryophyta</taxon>
        <taxon>Tracheophyta</taxon>
        <taxon>Spermatophyta</taxon>
        <taxon>Magnoliopsida</taxon>
        <taxon>eudicotyledons</taxon>
        <taxon>Gunneridae</taxon>
        <taxon>Pentapetalae</taxon>
        <taxon>rosids</taxon>
        <taxon>fabids</taxon>
        <taxon>Celastrales</taxon>
        <taxon>Celastraceae</taxon>
        <taxon>Tripterygium</taxon>
    </lineage>
</organism>